<keyword evidence="2 7" id="KW-0812">Transmembrane</keyword>
<dbReference type="InterPro" id="IPR027417">
    <property type="entry name" value="P-loop_NTPase"/>
</dbReference>
<evidence type="ECO:0000256" key="6">
    <source>
        <dbReference type="ARBA" id="ARBA00023136"/>
    </source>
</evidence>
<keyword evidence="4 10" id="KW-0067">ATP-binding</keyword>
<dbReference type="EMBL" id="SCFR01000005">
    <property type="protein sequence ID" value="TFF66996.1"/>
    <property type="molecule type" value="Genomic_DNA"/>
</dbReference>
<dbReference type="InterPro" id="IPR017871">
    <property type="entry name" value="ABC_transporter-like_CS"/>
</dbReference>
<evidence type="ECO:0000313" key="11">
    <source>
        <dbReference type="Proteomes" id="UP000297454"/>
    </source>
</evidence>
<evidence type="ECO:0000259" key="8">
    <source>
        <dbReference type="PROSITE" id="PS50893"/>
    </source>
</evidence>
<dbReference type="AlphaFoldDB" id="A0A4R9C287"/>
<organism evidence="10 11">
    <name type="scientific">Helcococcus ovis</name>
    <dbReference type="NCBI Taxonomy" id="72026"/>
    <lineage>
        <taxon>Bacteria</taxon>
        <taxon>Bacillati</taxon>
        <taxon>Bacillota</taxon>
        <taxon>Tissierellia</taxon>
        <taxon>Tissierellales</taxon>
        <taxon>Peptoniphilaceae</taxon>
        <taxon>Helcococcus</taxon>
    </lineage>
</organism>
<dbReference type="PROSITE" id="PS50929">
    <property type="entry name" value="ABC_TM1F"/>
    <property type="match status" value="1"/>
</dbReference>
<evidence type="ECO:0000256" key="5">
    <source>
        <dbReference type="ARBA" id="ARBA00022989"/>
    </source>
</evidence>
<proteinExistence type="predicted"/>
<feature type="transmembrane region" description="Helical" evidence="7">
    <location>
        <begin position="153"/>
        <end position="171"/>
    </location>
</feature>
<keyword evidence="6 7" id="KW-0472">Membrane</keyword>
<keyword evidence="11" id="KW-1185">Reference proteome</keyword>
<evidence type="ECO:0000313" key="10">
    <source>
        <dbReference type="EMBL" id="TFF66996.1"/>
    </source>
</evidence>
<dbReference type="Gene3D" id="1.20.1560.10">
    <property type="entry name" value="ABC transporter type 1, transmembrane domain"/>
    <property type="match status" value="1"/>
</dbReference>
<dbReference type="PROSITE" id="PS50893">
    <property type="entry name" value="ABC_TRANSPORTER_2"/>
    <property type="match status" value="1"/>
</dbReference>
<gene>
    <name evidence="10" type="ORF">EQF91_02395</name>
</gene>
<reference evidence="10 11" key="1">
    <citation type="submission" date="2019-01" db="EMBL/GenBank/DDBJ databases">
        <title>Draft Genome Sequences of Helcococcus ovis Strains Isolated from the Uterus and Vagina of Dairy Cows with Metritis.</title>
        <authorList>
            <person name="Cunha F."/>
            <person name="Jeon S.J."/>
            <person name="Kutzer P."/>
            <person name="Galvao K.N."/>
        </authorList>
    </citation>
    <scope>NUCLEOTIDE SEQUENCE [LARGE SCALE GENOMIC DNA]</scope>
    <source>
        <strain evidence="10 11">KG-37</strain>
    </source>
</reference>
<dbReference type="SMART" id="SM00382">
    <property type="entry name" value="AAA"/>
    <property type="match status" value="1"/>
</dbReference>
<dbReference type="PANTHER" id="PTHR24221">
    <property type="entry name" value="ATP-BINDING CASSETTE SUB-FAMILY B"/>
    <property type="match status" value="1"/>
</dbReference>
<keyword evidence="5 7" id="KW-1133">Transmembrane helix</keyword>
<dbReference type="InterPro" id="IPR003439">
    <property type="entry name" value="ABC_transporter-like_ATP-bd"/>
</dbReference>
<evidence type="ECO:0000256" key="3">
    <source>
        <dbReference type="ARBA" id="ARBA00022741"/>
    </source>
</evidence>
<dbReference type="InterPro" id="IPR011527">
    <property type="entry name" value="ABC1_TM_dom"/>
</dbReference>
<name>A0A4R9C287_9FIRM</name>
<dbReference type="GO" id="GO:0034040">
    <property type="term" value="F:ATPase-coupled lipid transmembrane transporter activity"/>
    <property type="evidence" value="ECO:0007669"/>
    <property type="project" value="TreeGrafter"/>
</dbReference>
<evidence type="ECO:0000256" key="4">
    <source>
        <dbReference type="ARBA" id="ARBA00022840"/>
    </source>
</evidence>
<comment type="caution">
    <text evidence="10">The sequence shown here is derived from an EMBL/GenBank/DDBJ whole genome shotgun (WGS) entry which is preliminary data.</text>
</comment>
<dbReference type="InterPro" id="IPR003593">
    <property type="entry name" value="AAA+_ATPase"/>
</dbReference>
<dbReference type="SUPFAM" id="SSF90123">
    <property type="entry name" value="ABC transporter transmembrane region"/>
    <property type="match status" value="1"/>
</dbReference>
<evidence type="ECO:0000256" key="1">
    <source>
        <dbReference type="ARBA" id="ARBA00004651"/>
    </source>
</evidence>
<dbReference type="RefSeq" id="WP_134743883.1">
    <property type="nucleotide sequence ID" value="NZ_CP119761.1"/>
</dbReference>
<dbReference type="Pfam" id="PF00005">
    <property type="entry name" value="ABC_tran"/>
    <property type="match status" value="1"/>
</dbReference>
<accession>A0A4R9C287</accession>
<dbReference type="SUPFAM" id="SSF52540">
    <property type="entry name" value="P-loop containing nucleoside triphosphate hydrolases"/>
    <property type="match status" value="1"/>
</dbReference>
<sequence>MNFLYYLRKKWKLTSVIILLNILEQFCVVFWGFSTAKLITNISGKNINEFRFWLILMIADITIWIFEIYLKKIYYQKWVQETNIEIRKDITKKLLNTDYKEYVKKDTGAYISWLTNDISMINDYGFDVLNYVIGQVISIIFSVIATVYFNFSILFTMIILAIFVINAPKLFKKKVQSEMEKVSIENENLTNDLTDIFNGYEDLKFLNLEDYMINRVERSSRKLARQRYIYADISGKMSSVVNGTSLVSQVILFSQTAYLFFYGLLPIGAISGIQYFSALIFSGLTGLSANLLEMKAVNPIFKKFDNIIESKSIELLKINSSLNNSIDFKNINFRYGNNTKILNNFSYNFEKGKKYVIIGDSGKGKTTLLNILIGKLENYDGDIMWDNKNIKEINKDSIRNKIIYLNQNPHIFNASIKENILLSENISIDRLNKVIKDVGLEPWIKTLPDGINTIIKMNGKNISGGQKQRIVIARGLLRNKDIILLDESTSSLHNEAAVEIEKMIFSNNDLTVIMVTHLLREEIKNMIDDIIKM</sequence>
<dbReference type="Gene3D" id="3.40.50.300">
    <property type="entry name" value="P-loop containing nucleotide triphosphate hydrolases"/>
    <property type="match status" value="1"/>
</dbReference>
<dbReference type="PROSITE" id="PS00211">
    <property type="entry name" value="ABC_TRANSPORTER_1"/>
    <property type="match status" value="1"/>
</dbReference>
<dbReference type="GO" id="GO:0140359">
    <property type="term" value="F:ABC-type transporter activity"/>
    <property type="evidence" value="ECO:0007669"/>
    <property type="project" value="InterPro"/>
</dbReference>
<feature type="transmembrane region" description="Helical" evidence="7">
    <location>
        <begin position="128"/>
        <end position="147"/>
    </location>
</feature>
<keyword evidence="3" id="KW-0547">Nucleotide-binding</keyword>
<dbReference type="InterPro" id="IPR036640">
    <property type="entry name" value="ABC1_TM_sf"/>
</dbReference>
<dbReference type="GO" id="GO:0016887">
    <property type="term" value="F:ATP hydrolysis activity"/>
    <property type="evidence" value="ECO:0007669"/>
    <property type="project" value="InterPro"/>
</dbReference>
<evidence type="ECO:0000256" key="2">
    <source>
        <dbReference type="ARBA" id="ARBA00022692"/>
    </source>
</evidence>
<dbReference type="GO" id="GO:0005886">
    <property type="term" value="C:plasma membrane"/>
    <property type="evidence" value="ECO:0007669"/>
    <property type="project" value="UniProtKB-SubCell"/>
</dbReference>
<dbReference type="CDD" id="cd03228">
    <property type="entry name" value="ABCC_MRP_Like"/>
    <property type="match status" value="1"/>
</dbReference>
<evidence type="ECO:0000259" key="9">
    <source>
        <dbReference type="PROSITE" id="PS50929"/>
    </source>
</evidence>
<dbReference type="GO" id="GO:0005524">
    <property type="term" value="F:ATP binding"/>
    <property type="evidence" value="ECO:0007669"/>
    <property type="project" value="UniProtKB-KW"/>
</dbReference>
<dbReference type="Pfam" id="PF00664">
    <property type="entry name" value="ABC_membrane"/>
    <property type="match status" value="1"/>
</dbReference>
<evidence type="ECO:0000256" key="7">
    <source>
        <dbReference type="SAM" id="Phobius"/>
    </source>
</evidence>
<feature type="domain" description="ABC transmembrane type-1" evidence="9">
    <location>
        <begin position="16"/>
        <end position="296"/>
    </location>
</feature>
<feature type="transmembrane region" description="Helical" evidence="7">
    <location>
        <begin position="12"/>
        <end position="32"/>
    </location>
</feature>
<dbReference type="InterPro" id="IPR039421">
    <property type="entry name" value="Type_1_exporter"/>
</dbReference>
<protein>
    <submittedName>
        <fullName evidence="10">ABC transporter ATP-binding protein</fullName>
    </submittedName>
</protein>
<dbReference type="PANTHER" id="PTHR24221:SF654">
    <property type="entry name" value="ATP-BINDING CASSETTE SUB-FAMILY B MEMBER 6"/>
    <property type="match status" value="1"/>
</dbReference>
<dbReference type="Proteomes" id="UP000297454">
    <property type="component" value="Unassembled WGS sequence"/>
</dbReference>
<feature type="transmembrane region" description="Helical" evidence="7">
    <location>
        <begin position="52"/>
        <end position="70"/>
    </location>
</feature>
<feature type="domain" description="ABC transporter" evidence="8">
    <location>
        <begin position="326"/>
        <end position="533"/>
    </location>
</feature>
<comment type="subcellular location">
    <subcellularLocation>
        <location evidence="1">Cell membrane</location>
        <topology evidence="1">Multi-pass membrane protein</topology>
    </subcellularLocation>
</comment>